<dbReference type="CDD" id="cd09278">
    <property type="entry name" value="RNase_HI_prokaryote_like"/>
    <property type="match status" value="1"/>
</dbReference>
<dbReference type="InterPro" id="IPR050092">
    <property type="entry name" value="RNase_H"/>
</dbReference>
<evidence type="ECO:0000256" key="9">
    <source>
        <dbReference type="ARBA" id="ARBA00022801"/>
    </source>
</evidence>
<keyword evidence="6" id="KW-0540">Nuclease</keyword>
<dbReference type="GO" id="GO:0003676">
    <property type="term" value="F:nucleic acid binding"/>
    <property type="evidence" value="ECO:0007669"/>
    <property type="project" value="InterPro"/>
</dbReference>
<feature type="region of interest" description="Disordered" evidence="11">
    <location>
        <begin position="304"/>
        <end position="358"/>
    </location>
</feature>
<evidence type="ECO:0000256" key="7">
    <source>
        <dbReference type="ARBA" id="ARBA00022723"/>
    </source>
</evidence>
<dbReference type="GO" id="GO:0004523">
    <property type="term" value="F:RNA-DNA hybrid ribonuclease activity"/>
    <property type="evidence" value="ECO:0007669"/>
    <property type="project" value="UniProtKB-EC"/>
</dbReference>
<dbReference type="Proteomes" id="UP000319004">
    <property type="component" value="Chromosome"/>
</dbReference>
<evidence type="ECO:0000256" key="1">
    <source>
        <dbReference type="ARBA" id="ARBA00000077"/>
    </source>
</evidence>
<dbReference type="Pfam" id="PF00075">
    <property type="entry name" value="RNase_H"/>
    <property type="match status" value="1"/>
</dbReference>
<comment type="catalytic activity">
    <reaction evidence="1">
        <text>Endonucleolytic cleavage to 5'-phosphomonoester.</text>
        <dbReference type="EC" id="3.1.26.4"/>
    </reaction>
</comment>
<feature type="compositionally biased region" description="Low complexity" evidence="11">
    <location>
        <begin position="334"/>
        <end position="346"/>
    </location>
</feature>
<dbReference type="EC" id="3.1.26.4" evidence="5"/>
<evidence type="ECO:0000256" key="5">
    <source>
        <dbReference type="ARBA" id="ARBA00012180"/>
    </source>
</evidence>
<dbReference type="InterPro" id="IPR022892">
    <property type="entry name" value="RNaseHI"/>
</dbReference>
<evidence type="ECO:0000313" key="14">
    <source>
        <dbReference type="Proteomes" id="UP000319004"/>
    </source>
</evidence>
<keyword evidence="8" id="KW-0255">Endonuclease</keyword>
<organism evidence="13 14">
    <name type="scientific">Stieleria neptunia</name>
    <dbReference type="NCBI Taxonomy" id="2527979"/>
    <lineage>
        <taxon>Bacteria</taxon>
        <taxon>Pseudomonadati</taxon>
        <taxon>Planctomycetota</taxon>
        <taxon>Planctomycetia</taxon>
        <taxon>Pirellulales</taxon>
        <taxon>Pirellulaceae</taxon>
        <taxon>Stieleria</taxon>
    </lineage>
</organism>
<evidence type="ECO:0000256" key="4">
    <source>
        <dbReference type="ARBA" id="ARBA00011245"/>
    </source>
</evidence>
<gene>
    <name evidence="13" type="primary">rnhA_1</name>
    <name evidence="13" type="ORF">Enr13x_05580</name>
</gene>
<keyword evidence="7" id="KW-0479">Metal-binding</keyword>
<keyword evidence="9 13" id="KW-0378">Hydrolase</keyword>
<keyword evidence="14" id="KW-1185">Reference proteome</keyword>
<name>A0A518HIR2_9BACT</name>
<dbReference type="AlphaFoldDB" id="A0A518HIR2"/>
<dbReference type="PANTHER" id="PTHR10642">
    <property type="entry name" value="RIBONUCLEASE H1"/>
    <property type="match status" value="1"/>
</dbReference>
<keyword evidence="10" id="KW-0460">Magnesium</keyword>
<dbReference type="InterPro" id="IPR012337">
    <property type="entry name" value="RNaseH-like_sf"/>
</dbReference>
<evidence type="ECO:0000256" key="2">
    <source>
        <dbReference type="ARBA" id="ARBA00001946"/>
    </source>
</evidence>
<dbReference type="GO" id="GO:0046872">
    <property type="term" value="F:metal ion binding"/>
    <property type="evidence" value="ECO:0007669"/>
    <property type="project" value="UniProtKB-KW"/>
</dbReference>
<comment type="similarity">
    <text evidence="3">Belongs to the RNase H family.</text>
</comment>
<accession>A0A518HIR2</accession>
<dbReference type="Gene3D" id="3.30.420.10">
    <property type="entry name" value="Ribonuclease H-like superfamily/Ribonuclease H"/>
    <property type="match status" value="1"/>
</dbReference>
<evidence type="ECO:0000256" key="10">
    <source>
        <dbReference type="ARBA" id="ARBA00022842"/>
    </source>
</evidence>
<protein>
    <recommendedName>
        <fullName evidence="5">ribonuclease H</fullName>
        <ecNumber evidence="5">3.1.26.4</ecNumber>
    </recommendedName>
</protein>
<dbReference type="KEGG" id="snep:Enr13x_05580"/>
<feature type="domain" description="RNase H type-1" evidence="12">
    <location>
        <begin position="153"/>
        <end position="292"/>
    </location>
</feature>
<evidence type="ECO:0000259" key="12">
    <source>
        <dbReference type="PROSITE" id="PS50879"/>
    </source>
</evidence>
<dbReference type="EMBL" id="CP037423">
    <property type="protein sequence ID" value="QDV40722.1"/>
    <property type="molecule type" value="Genomic_DNA"/>
</dbReference>
<dbReference type="SUPFAM" id="SSF53098">
    <property type="entry name" value="Ribonuclease H-like"/>
    <property type="match status" value="1"/>
</dbReference>
<evidence type="ECO:0000256" key="3">
    <source>
        <dbReference type="ARBA" id="ARBA00005300"/>
    </source>
</evidence>
<dbReference type="PROSITE" id="PS50879">
    <property type="entry name" value="RNASE_H_1"/>
    <property type="match status" value="1"/>
</dbReference>
<evidence type="ECO:0000256" key="8">
    <source>
        <dbReference type="ARBA" id="ARBA00022759"/>
    </source>
</evidence>
<dbReference type="GO" id="GO:0043137">
    <property type="term" value="P:DNA replication, removal of RNA primer"/>
    <property type="evidence" value="ECO:0007669"/>
    <property type="project" value="TreeGrafter"/>
</dbReference>
<comment type="cofactor">
    <cofactor evidence="2">
        <name>Mg(2+)</name>
        <dbReference type="ChEBI" id="CHEBI:18420"/>
    </cofactor>
</comment>
<dbReference type="InterPro" id="IPR002156">
    <property type="entry name" value="RNaseH_domain"/>
</dbReference>
<evidence type="ECO:0000256" key="6">
    <source>
        <dbReference type="ARBA" id="ARBA00022722"/>
    </source>
</evidence>
<dbReference type="PANTHER" id="PTHR10642:SF26">
    <property type="entry name" value="RIBONUCLEASE H1"/>
    <property type="match status" value="1"/>
</dbReference>
<proteinExistence type="inferred from homology"/>
<dbReference type="InterPro" id="IPR036397">
    <property type="entry name" value="RNaseH_sf"/>
</dbReference>
<sequence length="411" mass="45683">MLRFSSTALTQLPTDALIVDVDCVGGEPTAALRRCSAAFSDVADAYERHFNAGDLRPGELLVLPPTPDRSATVFLAPSRVHPQGELRAEDFKRLAKTILEETLRRGFHSLAWLPFHVGRGLDETEIRRQLLYSFARSPELELIYLSENCDSDPVGRVSIFTDGGAEKEGGKGGYGVVLRFGDHHKEISCGFQQTTVERMELMAAVVGLEALKRPCRVRLHSDSRYVVDTVNTGLLFRHASRQWKGKKSRSMDLWERFLDQYLKHDVEVIWIKGHSGIEDNDRCDQLAGEARQAISLAIDEGFRSKQAKRKSKPASQAAPATPVNSSPPNPTTPGPATTNVTAPANVMSGGKPKKAGDPCRACGHALEKRIPKKHKANAAYHFAWYLYCTHCKRFYHVEEAKVDVAESYKTR</sequence>
<comment type="subunit">
    <text evidence="4">Monomer.</text>
</comment>
<evidence type="ECO:0000256" key="11">
    <source>
        <dbReference type="SAM" id="MobiDB-lite"/>
    </source>
</evidence>
<evidence type="ECO:0000313" key="13">
    <source>
        <dbReference type="EMBL" id="QDV40722.1"/>
    </source>
</evidence>
<reference evidence="13 14" key="1">
    <citation type="submission" date="2019-03" db="EMBL/GenBank/DDBJ databases">
        <title>Deep-cultivation of Planctomycetes and their phenomic and genomic characterization uncovers novel biology.</title>
        <authorList>
            <person name="Wiegand S."/>
            <person name="Jogler M."/>
            <person name="Boedeker C."/>
            <person name="Pinto D."/>
            <person name="Vollmers J."/>
            <person name="Rivas-Marin E."/>
            <person name="Kohn T."/>
            <person name="Peeters S.H."/>
            <person name="Heuer A."/>
            <person name="Rast P."/>
            <person name="Oberbeckmann S."/>
            <person name="Bunk B."/>
            <person name="Jeske O."/>
            <person name="Meyerdierks A."/>
            <person name="Storesund J.E."/>
            <person name="Kallscheuer N."/>
            <person name="Luecker S."/>
            <person name="Lage O.M."/>
            <person name="Pohl T."/>
            <person name="Merkel B.J."/>
            <person name="Hornburger P."/>
            <person name="Mueller R.-W."/>
            <person name="Bruemmer F."/>
            <person name="Labrenz M."/>
            <person name="Spormann A.M."/>
            <person name="Op den Camp H."/>
            <person name="Overmann J."/>
            <person name="Amann R."/>
            <person name="Jetten M.S.M."/>
            <person name="Mascher T."/>
            <person name="Medema M.H."/>
            <person name="Devos D.P."/>
            <person name="Kaster A.-K."/>
            <person name="Ovreas L."/>
            <person name="Rohde M."/>
            <person name="Galperin M.Y."/>
            <person name="Jogler C."/>
        </authorList>
    </citation>
    <scope>NUCLEOTIDE SEQUENCE [LARGE SCALE GENOMIC DNA]</scope>
    <source>
        <strain evidence="13 14">Enr13</strain>
    </source>
</reference>
<dbReference type="RefSeq" id="WP_197455728.1">
    <property type="nucleotide sequence ID" value="NZ_CP037423.1"/>
</dbReference>